<dbReference type="RefSeq" id="WP_155220753.1">
    <property type="nucleotide sequence ID" value="NZ_WNHB01000024.1"/>
</dbReference>
<evidence type="ECO:0000256" key="8">
    <source>
        <dbReference type="HAMAP-Rule" id="MF_01161"/>
    </source>
</evidence>
<dbReference type="EC" id="6.3.4.19" evidence="8"/>
<dbReference type="GO" id="GO:0006400">
    <property type="term" value="P:tRNA modification"/>
    <property type="evidence" value="ECO:0007669"/>
    <property type="project" value="UniProtKB-UniRule"/>
</dbReference>
<evidence type="ECO:0000256" key="3">
    <source>
        <dbReference type="ARBA" id="ARBA00022598"/>
    </source>
</evidence>
<gene>
    <name evidence="8 10" type="primary">tilS</name>
    <name evidence="10" type="ORF">GMB86_13390</name>
</gene>
<evidence type="ECO:0000256" key="4">
    <source>
        <dbReference type="ARBA" id="ARBA00022694"/>
    </source>
</evidence>
<dbReference type="SUPFAM" id="SSF52402">
    <property type="entry name" value="Adenine nucleotide alpha hydrolases-like"/>
    <property type="match status" value="1"/>
</dbReference>
<dbReference type="GO" id="GO:0005524">
    <property type="term" value="F:ATP binding"/>
    <property type="evidence" value="ECO:0007669"/>
    <property type="project" value="UniProtKB-UniRule"/>
</dbReference>
<comment type="subcellular location">
    <subcellularLocation>
        <location evidence="1 8">Cytoplasm</location>
    </subcellularLocation>
</comment>
<dbReference type="PANTHER" id="PTHR43033:SF1">
    <property type="entry name" value="TRNA(ILE)-LYSIDINE SYNTHASE-RELATED"/>
    <property type="match status" value="1"/>
</dbReference>
<dbReference type="GO" id="GO:0032267">
    <property type="term" value="F:tRNA(Ile)-lysidine synthase activity"/>
    <property type="evidence" value="ECO:0007669"/>
    <property type="project" value="UniProtKB-EC"/>
</dbReference>
<accession>A0A6N8CSH4</accession>
<comment type="caution">
    <text evidence="10">The sequence shown here is derived from an EMBL/GenBank/DDBJ whole genome shotgun (WGS) entry which is preliminary data.</text>
</comment>
<evidence type="ECO:0000313" key="10">
    <source>
        <dbReference type="EMBL" id="MTT33001.1"/>
    </source>
</evidence>
<comment type="catalytic activity">
    <reaction evidence="7 8">
        <text>cytidine(34) in tRNA(Ile2) + L-lysine + ATP = lysidine(34) in tRNA(Ile2) + AMP + diphosphate + H(+)</text>
        <dbReference type="Rhea" id="RHEA:43744"/>
        <dbReference type="Rhea" id="RHEA-COMP:10625"/>
        <dbReference type="Rhea" id="RHEA-COMP:10670"/>
        <dbReference type="ChEBI" id="CHEBI:15378"/>
        <dbReference type="ChEBI" id="CHEBI:30616"/>
        <dbReference type="ChEBI" id="CHEBI:32551"/>
        <dbReference type="ChEBI" id="CHEBI:33019"/>
        <dbReference type="ChEBI" id="CHEBI:82748"/>
        <dbReference type="ChEBI" id="CHEBI:83665"/>
        <dbReference type="ChEBI" id="CHEBI:456215"/>
        <dbReference type="EC" id="6.3.4.19"/>
    </reaction>
</comment>
<dbReference type="CDD" id="cd01992">
    <property type="entry name" value="TilS_N"/>
    <property type="match status" value="1"/>
</dbReference>
<dbReference type="Proteomes" id="UP000440978">
    <property type="component" value="Unassembled WGS sequence"/>
</dbReference>
<feature type="domain" description="Lysidine-tRNA(Ile) synthetase C-terminal" evidence="9">
    <location>
        <begin position="387"/>
        <end position="460"/>
    </location>
</feature>
<evidence type="ECO:0000259" key="9">
    <source>
        <dbReference type="SMART" id="SM00977"/>
    </source>
</evidence>
<proteinExistence type="inferred from homology"/>
<evidence type="ECO:0000256" key="7">
    <source>
        <dbReference type="ARBA" id="ARBA00048539"/>
    </source>
</evidence>
<dbReference type="InterPro" id="IPR015262">
    <property type="entry name" value="tRNA_Ile_lys_synt_subst-bd"/>
</dbReference>
<feature type="binding site" evidence="8">
    <location>
        <begin position="26"/>
        <end position="31"/>
    </location>
    <ligand>
        <name>ATP</name>
        <dbReference type="ChEBI" id="CHEBI:30616"/>
    </ligand>
</feature>
<dbReference type="Pfam" id="PF01171">
    <property type="entry name" value="ATP_bind_3"/>
    <property type="match status" value="1"/>
</dbReference>
<organism evidence="10 11">
    <name type="scientific">Terrilactibacillus tamarindi</name>
    <dbReference type="NCBI Taxonomy" id="2599694"/>
    <lineage>
        <taxon>Bacteria</taxon>
        <taxon>Bacillati</taxon>
        <taxon>Bacillota</taxon>
        <taxon>Bacilli</taxon>
        <taxon>Bacillales</taxon>
        <taxon>Bacillaceae</taxon>
        <taxon>Terrilactibacillus</taxon>
    </lineage>
</organism>
<keyword evidence="11" id="KW-1185">Reference proteome</keyword>
<dbReference type="InterPro" id="IPR012795">
    <property type="entry name" value="tRNA_Ile_lys_synt_N"/>
</dbReference>
<evidence type="ECO:0000256" key="2">
    <source>
        <dbReference type="ARBA" id="ARBA00022490"/>
    </source>
</evidence>
<keyword evidence="6 8" id="KW-0067">ATP-binding</keyword>
<keyword evidence="4 8" id="KW-0819">tRNA processing</keyword>
<dbReference type="InterPro" id="IPR012094">
    <property type="entry name" value="tRNA_Ile_lys_synt"/>
</dbReference>
<keyword evidence="3 8" id="KW-0436">Ligase</keyword>
<protein>
    <recommendedName>
        <fullName evidence="8">tRNA(Ile)-lysidine synthase</fullName>
        <ecNumber evidence="8">6.3.4.19</ecNumber>
    </recommendedName>
    <alternativeName>
        <fullName evidence="8">tRNA(Ile)-2-lysyl-cytidine synthase</fullName>
    </alternativeName>
    <alternativeName>
        <fullName evidence="8">tRNA(Ile)-lysidine synthetase</fullName>
    </alternativeName>
</protein>
<keyword evidence="5 8" id="KW-0547">Nucleotide-binding</keyword>
<dbReference type="AlphaFoldDB" id="A0A6N8CSH4"/>
<evidence type="ECO:0000313" key="11">
    <source>
        <dbReference type="Proteomes" id="UP000440978"/>
    </source>
</evidence>
<dbReference type="InterPro" id="IPR014729">
    <property type="entry name" value="Rossmann-like_a/b/a_fold"/>
</dbReference>
<dbReference type="SMART" id="SM00977">
    <property type="entry name" value="TilS_C"/>
    <property type="match status" value="1"/>
</dbReference>
<dbReference type="Gene3D" id="3.30.465.60">
    <property type="match status" value="1"/>
</dbReference>
<dbReference type="EMBL" id="WNHB01000024">
    <property type="protein sequence ID" value="MTT33001.1"/>
    <property type="molecule type" value="Genomic_DNA"/>
</dbReference>
<evidence type="ECO:0000256" key="1">
    <source>
        <dbReference type="ARBA" id="ARBA00004496"/>
    </source>
</evidence>
<dbReference type="Pfam" id="PF09179">
    <property type="entry name" value="TilS"/>
    <property type="match status" value="1"/>
</dbReference>
<dbReference type="Pfam" id="PF11734">
    <property type="entry name" value="TilS_C"/>
    <property type="match status" value="1"/>
</dbReference>
<comment type="function">
    <text evidence="8">Ligates lysine onto the cytidine present at position 34 of the AUA codon-specific tRNA(Ile) that contains the anticodon CAU, in an ATP-dependent manner. Cytidine is converted to lysidine, thus changing the amino acid specificity of the tRNA from methionine to isoleucine.</text>
</comment>
<dbReference type="InterPro" id="IPR011063">
    <property type="entry name" value="TilS/TtcA_N"/>
</dbReference>
<dbReference type="InterPro" id="IPR012796">
    <property type="entry name" value="Lysidine-tRNA-synth_C"/>
</dbReference>
<keyword evidence="2 8" id="KW-0963">Cytoplasm</keyword>
<dbReference type="SUPFAM" id="SSF56037">
    <property type="entry name" value="PheT/TilS domain"/>
    <property type="match status" value="1"/>
</dbReference>
<dbReference type="Gene3D" id="3.40.50.620">
    <property type="entry name" value="HUPs"/>
    <property type="match status" value="1"/>
</dbReference>
<evidence type="ECO:0000256" key="6">
    <source>
        <dbReference type="ARBA" id="ARBA00022840"/>
    </source>
</evidence>
<dbReference type="HAMAP" id="MF_01161">
    <property type="entry name" value="tRNA_Ile_lys_synt"/>
    <property type="match status" value="1"/>
</dbReference>
<dbReference type="PANTHER" id="PTHR43033">
    <property type="entry name" value="TRNA(ILE)-LYSIDINE SYNTHASE-RELATED"/>
    <property type="match status" value="1"/>
</dbReference>
<dbReference type="GO" id="GO:0005737">
    <property type="term" value="C:cytoplasm"/>
    <property type="evidence" value="ECO:0007669"/>
    <property type="project" value="UniProtKB-SubCell"/>
</dbReference>
<dbReference type="NCBIfam" id="TIGR02432">
    <property type="entry name" value="lysidine_TilS_N"/>
    <property type="match status" value="1"/>
</dbReference>
<comment type="similarity">
    <text evidence="8">Belongs to the tRNA(Ile)-lysidine synthase family.</text>
</comment>
<dbReference type="SUPFAM" id="SSF82829">
    <property type="entry name" value="MesJ substrate recognition domain-like"/>
    <property type="match status" value="1"/>
</dbReference>
<sequence length="473" mass="54743">MRSFVKQFIKQHDLLQPNTTIIVGVSGGPDSMALLHYLHSIQKEWNLKLIACSVDHMLRGDASRDDMEYVESYCKEMDILFYGKRMDVLAYKNAHHLSVEVAARKCRYHVFKEVMTSHQANSLALAHHGDDQVETMLMRQVRGSFGVSLAGIPVKRPFATGHIIRPFLCVTKYHLEQYCKEYGISPRYDNSNMSCDYVRNRFRHVILPFLKKENPKVHVRFQYMSERMTEDQRYLEQLAKEHVDRVILNDSEQGLRIDISTFLKIPLPLQRRVIHLILNYLYSNKGLLSLHHSIHIEALLQLLQTDHPSSEEHLPNGLVVKRSYNTCLFSFNIESDSINAYQTILSIPGTTKCPTGNFTVEFADAYQSTSNTSNTIYLKMTDICEPLKIRTRCHGDRIRPKGMSGTQKLKSIFINEKVERNERAIWPILVDANDRVLWLPLLRQRQPKPRGQEKSAFIKITFLPTVKLGRKTE</sequence>
<dbReference type="NCBIfam" id="TIGR02433">
    <property type="entry name" value="lysidine_TilS_C"/>
    <property type="match status" value="1"/>
</dbReference>
<evidence type="ECO:0000256" key="5">
    <source>
        <dbReference type="ARBA" id="ARBA00022741"/>
    </source>
</evidence>
<comment type="domain">
    <text evidence="8">The N-terminal region contains the highly conserved SGGXDS motif, predicted to be a P-loop motif involved in ATP binding.</text>
</comment>
<name>A0A6N8CSH4_9BACI</name>
<reference evidence="10 11" key="1">
    <citation type="submission" date="2019-11" db="EMBL/GenBank/DDBJ databases">
        <title>Terrilactibacillus tamarindus sp. nov. BCM23-1 isolated from bark of Tamarindus indica.</title>
        <authorList>
            <person name="Kingkaew E."/>
            <person name="Tanasupawat S."/>
        </authorList>
    </citation>
    <scope>NUCLEOTIDE SEQUENCE [LARGE SCALE GENOMIC DNA]</scope>
    <source>
        <strain evidence="10 11">BCM23-1</strain>
    </source>
</reference>
<dbReference type="OrthoDB" id="9807403at2"/>